<feature type="chain" id="PRO_5020937612" evidence="1">
    <location>
        <begin position="28"/>
        <end position="133"/>
    </location>
</feature>
<accession>A0A4R3L4P0</accession>
<comment type="caution">
    <text evidence="2">The sequence shown here is derived from an EMBL/GenBank/DDBJ whole genome shotgun (WGS) entry which is preliminary data.</text>
</comment>
<keyword evidence="1" id="KW-0732">Signal</keyword>
<protein>
    <submittedName>
        <fullName evidence="2">Uncharacterized protein</fullName>
    </submittedName>
</protein>
<dbReference type="Proteomes" id="UP000294937">
    <property type="component" value="Unassembled WGS sequence"/>
</dbReference>
<dbReference type="AlphaFoldDB" id="A0A4R3L4P0"/>
<dbReference type="OrthoDB" id="9836190at2"/>
<feature type="signal peptide" evidence="1">
    <location>
        <begin position="1"/>
        <end position="27"/>
    </location>
</feature>
<proteinExistence type="predicted"/>
<dbReference type="RefSeq" id="WP_131925344.1">
    <property type="nucleotide sequence ID" value="NZ_SMAG01000005.1"/>
</dbReference>
<evidence type="ECO:0000256" key="1">
    <source>
        <dbReference type="SAM" id="SignalP"/>
    </source>
</evidence>
<reference evidence="2 3" key="1">
    <citation type="submission" date="2019-03" db="EMBL/GenBank/DDBJ databases">
        <title>Genomic Encyclopedia of Type Strains, Phase IV (KMG-IV): sequencing the most valuable type-strain genomes for metagenomic binning, comparative biology and taxonomic classification.</title>
        <authorList>
            <person name="Goeker M."/>
        </authorList>
    </citation>
    <scope>NUCLEOTIDE SEQUENCE [LARGE SCALE GENOMIC DNA]</scope>
    <source>
        <strain evidence="2 3">DSM 45707</strain>
    </source>
</reference>
<evidence type="ECO:0000313" key="2">
    <source>
        <dbReference type="EMBL" id="TCS93948.1"/>
    </source>
</evidence>
<evidence type="ECO:0000313" key="3">
    <source>
        <dbReference type="Proteomes" id="UP000294937"/>
    </source>
</evidence>
<gene>
    <name evidence="2" type="ORF">EDD58_105159</name>
</gene>
<keyword evidence="3" id="KW-1185">Reference proteome</keyword>
<name>A0A4R3L4P0_9BACL</name>
<sequence length="133" mass="15036">MNKKKFLSILSFTFALIFTLSITSAYANTPTQVRLTPSEYSDQTELRWYNAGQKIRVNYENYDSSNRGFSLHLGIETAGMHYDIVKNVWVPKGTNYQGFDYIVPTSGYYLVKLHCNGDGGTNGCDGWAGMDDY</sequence>
<dbReference type="EMBL" id="SMAG01000005">
    <property type="protein sequence ID" value="TCS93948.1"/>
    <property type="molecule type" value="Genomic_DNA"/>
</dbReference>
<organism evidence="2 3">
    <name type="scientific">Hazenella coriacea</name>
    <dbReference type="NCBI Taxonomy" id="1179467"/>
    <lineage>
        <taxon>Bacteria</taxon>
        <taxon>Bacillati</taxon>
        <taxon>Bacillota</taxon>
        <taxon>Bacilli</taxon>
        <taxon>Bacillales</taxon>
        <taxon>Thermoactinomycetaceae</taxon>
        <taxon>Hazenella</taxon>
    </lineage>
</organism>